<protein>
    <recommendedName>
        <fullName evidence="4">PEP-CTERM protein-sorting domain-containing protein</fullName>
    </recommendedName>
</protein>
<dbReference type="Proteomes" id="UP000198767">
    <property type="component" value="Unassembled WGS sequence"/>
</dbReference>
<dbReference type="STRING" id="1156985.SAMN04488118_11832"/>
<dbReference type="RefSeq" id="WP_090221152.1">
    <property type="nucleotide sequence ID" value="NZ_CANLDO010000026.1"/>
</dbReference>
<name>A0A1G5RK21_9RHOB</name>
<accession>A0A1G5RK21</accession>
<organism evidence="2 3">
    <name type="scientific">Epibacterium ulvae</name>
    <dbReference type="NCBI Taxonomy" id="1156985"/>
    <lineage>
        <taxon>Bacteria</taxon>
        <taxon>Pseudomonadati</taxon>
        <taxon>Pseudomonadota</taxon>
        <taxon>Alphaproteobacteria</taxon>
        <taxon>Rhodobacterales</taxon>
        <taxon>Roseobacteraceae</taxon>
        <taxon>Epibacterium</taxon>
    </lineage>
</organism>
<gene>
    <name evidence="2" type="ORF">SAMN04488118_11832</name>
</gene>
<keyword evidence="3" id="KW-1185">Reference proteome</keyword>
<keyword evidence="1" id="KW-0812">Transmembrane</keyword>
<keyword evidence="1" id="KW-1133">Transmembrane helix</keyword>
<reference evidence="2 3" key="1">
    <citation type="submission" date="2016-10" db="EMBL/GenBank/DDBJ databases">
        <authorList>
            <person name="de Groot N.N."/>
        </authorList>
    </citation>
    <scope>NUCLEOTIDE SEQUENCE [LARGE SCALE GENOMIC DNA]</scope>
    <source>
        <strain evidence="2 3">U95</strain>
    </source>
</reference>
<evidence type="ECO:0000313" key="2">
    <source>
        <dbReference type="EMBL" id="SCZ73721.1"/>
    </source>
</evidence>
<evidence type="ECO:0000313" key="3">
    <source>
        <dbReference type="Proteomes" id="UP000198767"/>
    </source>
</evidence>
<evidence type="ECO:0000256" key="1">
    <source>
        <dbReference type="SAM" id="Phobius"/>
    </source>
</evidence>
<dbReference type="AlphaFoldDB" id="A0A1G5RK21"/>
<keyword evidence="1" id="KW-0472">Membrane</keyword>
<proteinExistence type="predicted"/>
<evidence type="ECO:0008006" key="4">
    <source>
        <dbReference type="Google" id="ProtNLM"/>
    </source>
</evidence>
<sequence>MLVIAGVLIGLCLGPFQAKKRGGNRLDMLQYGVIYAMIFGVFGLIATIITHRLVL</sequence>
<dbReference type="EMBL" id="FMWG01000018">
    <property type="protein sequence ID" value="SCZ73721.1"/>
    <property type="molecule type" value="Genomic_DNA"/>
</dbReference>
<feature type="transmembrane region" description="Helical" evidence="1">
    <location>
        <begin position="28"/>
        <end position="49"/>
    </location>
</feature>